<sequence>MDSFIRSKSVECDPSGSDIHEDTIVNSECVQPLSENMECGEVGEPTRYSEKRPRQESEESKEKEDNEGFTVVSRKAKKLLRSFSRRNESRSESEINSDSPNNFEVSVTSKKILPKQFGMAKLLKSENISNIIKIKYKGPYKAFIVFKNLEDAEKLLNCPKFVELDYRCQKTDQVNSTYGIVRNADLDIDEEEIMKSYTCKYDILAMKRLKRLTEDGQWVDSEVIRLRFKGPSLPSYISGYGCRFKVEPYTFPVSQCSGCWKFNHSRNYCPTKKIICPKCGEKHDNCATKEFKCINCGGPHIALDKNCPAYLKEKKIREIMSKNNCTYKIALQMLVKQKPTNEYVPEPIHLEERTLDAHTLPPGNQPNRHKSYRDALTNKHTTELTQSFSCLEETTEEVDNASVILPSRKPAGRRKLRIKRKTTERKNNTHYTEEEGEEDLRPNKSKKYVENKKSNLRIWKTLHRIKDIVLSEKPLEEKINLCIKSILEELTTLFVQTIREGDIINKIFSYLNNG</sequence>
<feature type="compositionally biased region" description="Basic and acidic residues" evidence="1">
    <location>
        <begin position="47"/>
        <end position="66"/>
    </location>
</feature>
<dbReference type="EMBL" id="JAHIBW010000006">
    <property type="protein sequence ID" value="KAG7309548.1"/>
    <property type="molecule type" value="Genomic_DNA"/>
</dbReference>
<keyword evidence="3" id="KW-1185">Reference proteome</keyword>
<evidence type="ECO:0000313" key="3">
    <source>
        <dbReference type="Proteomes" id="UP000823941"/>
    </source>
</evidence>
<feature type="compositionally biased region" description="Basic and acidic residues" evidence="1">
    <location>
        <begin position="424"/>
        <end position="442"/>
    </location>
</feature>
<proteinExistence type="predicted"/>
<evidence type="ECO:0008006" key="4">
    <source>
        <dbReference type="Google" id="ProtNLM"/>
    </source>
</evidence>
<evidence type="ECO:0000256" key="1">
    <source>
        <dbReference type="SAM" id="MobiDB-lite"/>
    </source>
</evidence>
<gene>
    <name evidence="2" type="ORF">JYU34_004001</name>
</gene>
<feature type="region of interest" description="Disordered" evidence="1">
    <location>
        <begin position="419"/>
        <end position="442"/>
    </location>
</feature>
<organism evidence="2 3">
    <name type="scientific">Plutella xylostella</name>
    <name type="common">Diamondback moth</name>
    <name type="synonym">Plutella maculipennis</name>
    <dbReference type="NCBI Taxonomy" id="51655"/>
    <lineage>
        <taxon>Eukaryota</taxon>
        <taxon>Metazoa</taxon>
        <taxon>Ecdysozoa</taxon>
        <taxon>Arthropoda</taxon>
        <taxon>Hexapoda</taxon>
        <taxon>Insecta</taxon>
        <taxon>Pterygota</taxon>
        <taxon>Neoptera</taxon>
        <taxon>Endopterygota</taxon>
        <taxon>Lepidoptera</taxon>
        <taxon>Glossata</taxon>
        <taxon>Ditrysia</taxon>
        <taxon>Yponomeutoidea</taxon>
        <taxon>Plutellidae</taxon>
        <taxon>Plutella</taxon>
    </lineage>
</organism>
<protein>
    <recommendedName>
        <fullName evidence="4">Gag-like protein</fullName>
    </recommendedName>
</protein>
<feature type="region of interest" description="Disordered" evidence="1">
    <location>
        <begin position="1"/>
        <end position="68"/>
    </location>
</feature>
<comment type="caution">
    <text evidence="2">The sequence shown here is derived from an EMBL/GenBank/DDBJ whole genome shotgun (WGS) entry which is preliminary data.</text>
</comment>
<name>A0ABQ7QWX4_PLUXY</name>
<accession>A0ABQ7QWX4</accession>
<evidence type="ECO:0000313" key="2">
    <source>
        <dbReference type="EMBL" id="KAG7309548.1"/>
    </source>
</evidence>
<reference evidence="2 3" key="1">
    <citation type="submission" date="2021-06" db="EMBL/GenBank/DDBJ databases">
        <title>A haploid diamondback moth (Plutella xylostella L.) genome assembly resolves 31 chromosomes and identifies a diamide resistance mutation.</title>
        <authorList>
            <person name="Ward C.M."/>
            <person name="Perry K.D."/>
            <person name="Baker G."/>
            <person name="Powis K."/>
            <person name="Heckel D.G."/>
            <person name="Baxter S.W."/>
        </authorList>
    </citation>
    <scope>NUCLEOTIDE SEQUENCE [LARGE SCALE GENOMIC DNA]</scope>
    <source>
        <strain evidence="2 3">LV</strain>
        <tissue evidence="2">Single pupa</tissue>
    </source>
</reference>
<dbReference type="Proteomes" id="UP000823941">
    <property type="component" value="Chromosome 6"/>
</dbReference>